<dbReference type="OrthoDB" id="6445402at2"/>
<dbReference type="Proteomes" id="UP000245444">
    <property type="component" value="Chromosome"/>
</dbReference>
<evidence type="ECO:0000313" key="3">
    <source>
        <dbReference type="Proteomes" id="UP000245444"/>
    </source>
</evidence>
<name>A0A2U8WJ81_9HYPH</name>
<evidence type="ECO:0008006" key="4">
    <source>
        <dbReference type="Google" id="ProtNLM"/>
    </source>
</evidence>
<accession>A0A2U8WJ81</accession>
<dbReference type="KEGG" id="mtea:DK419_03850"/>
<dbReference type="AlphaFoldDB" id="A0A2U8WJ81"/>
<dbReference type="EMBL" id="CP029553">
    <property type="protein sequence ID" value="AWN45561.1"/>
    <property type="molecule type" value="Genomic_DNA"/>
</dbReference>
<feature type="compositionally biased region" description="Low complexity" evidence="1">
    <location>
        <begin position="15"/>
        <end position="31"/>
    </location>
</feature>
<evidence type="ECO:0000256" key="1">
    <source>
        <dbReference type="SAM" id="MobiDB-lite"/>
    </source>
</evidence>
<dbReference type="InterPro" id="IPR022118">
    <property type="entry name" value="Peptidase_C70_AvrRpt2"/>
</dbReference>
<keyword evidence="3" id="KW-1185">Reference proteome</keyword>
<proteinExistence type="predicted"/>
<feature type="region of interest" description="Disordered" evidence="1">
    <location>
        <begin position="1"/>
        <end position="31"/>
    </location>
</feature>
<gene>
    <name evidence="2" type="ORF">DK419_03850</name>
</gene>
<dbReference type="Pfam" id="PF12385">
    <property type="entry name" value="Peptidase_C70"/>
    <property type="match status" value="1"/>
</dbReference>
<reference evidence="2 3" key="1">
    <citation type="submission" date="2018-05" db="EMBL/GenBank/DDBJ databases">
        <title>Complete Genome Sequence of Methylobacterium sp. 17Sr1-28.</title>
        <authorList>
            <person name="Srinivasan S."/>
        </authorList>
    </citation>
    <scope>NUCLEOTIDE SEQUENCE [LARGE SCALE GENOMIC DNA]</scope>
    <source>
        <strain evidence="2 3">17Sr1-28</strain>
    </source>
</reference>
<dbReference type="RefSeq" id="WP_109957925.1">
    <property type="nucleotide sequence ID" value="NZ_CP029553.1"/>
</dbReference>
<protein>
    <recommendedName>
        <fullName evidence="4">Peptidase C39-like domain-containing protein</fullName>
    </recommendedName>
</protein>
<sequence length="219" mass="23197">MAIPSFLSPRPLHTPPTASAASALGGSGPTSPQASNINITVQVQEQSDWCWAAVAVSVESFYDPTSRRSQCELAGEALGRTDCCSDGASDPQKCNRPWYLDRALTITGNLLDMRSSATSFAGIQRNVANDTPLCCRIGWYGGGGHFAVVKGWRIGSGGDQYLNIADPFYLEQEVAFNEFPSLYHGGGNWTHSYLTTPASLGGATVTVSTSPDDPDTLGA</sequence>
<organism evidence="2 3">
    <name type="scientific">Methylobacterium terrae</name>
    <dbReference type="NCBI Taxonomy" id="2202827"/>
    <lineage>
        <taxon>Bacteria</taxon>
        <taxon>Pseudomonadati</taxon>
        <taxon>Pseudomonadota</taxon>
        <taxon>Alphaproteobacteria</taxon>
        <taxon>Hyphomicrobiales</taxon>
        <taxon>Methylobacteriaceae</taxon>
        <taxon>Methylobacterium</taxon>
    </lineage>
</organism>
<evidence type="ECO:0000313" key="2">
    <source>
        <dbReference type="EMBL" id="AWN45561.1"/>
    </source>
</evidence>